<feature type="compositionally biased region" description="Basic residues" evidence="1">
    <location>
        <begin position="97"/>
        <end position="107"/>
    </location>
</feature>
<feature type="non-terminal residue" evidence="2">
    <location>
        <position position="1"/>
    </location>
</feature>
<evidence type="ECO:0000313" key="2">
    <source>
        <dbReference type="EMBL" id="CAH2227246.1"/>
    </source>
</evidence>
<sequence>NEAENPKPSKLLKPGAKRRYDDILSIKSGRTNRSRASTVTVGSKYKAGGKGIHRPLGSAASVTSAMGTEYKSKKAKGDIKKRGKPDPYAYLPLSRKNLNKRYHPTDF</sequence>
<keyword evidence="3" id="KW-1185">Reference proteome</keyword>
<reference evidence="2" key="1">
    <citation type="submission" date="2022-03" db="EMBL/GenBank/DDBJ databases">
        <authorList>
            <person name="Lindestad O."/>
        </authorList>
    </citation>
    <scope>NUCLEOTIDE SEQUENCE</scope>
</reference>
<dbReference type="AlphaFoldDB" id="A0A8S4QYI4"/>
<feature type="region of interest" description="Disordered" evidence="1">
    <location>
        <begin position="71"/>
        <end position="107"/>
    </location>
</feature>
<dbReference type="InterPro" id="IPR052087">
    <property type="entry name" value="RRP12"/>
</dbReference>
<organism evidence="2 3">
    <name type="scientific">Pararge aegeria aegeria</name>
    <dbReference type="NCBI Taxonomy" id="348720"/>
    <lineage>
        <taxon>Eukaryota</taxon>
        <taxon>Metazoa</taxon>
        <taxon>Ecdysozoa</taxon>
        <taxon>Arthropoda</taxon>
        <taxon>Hexapoda</taxon>
        <taxon>Insecta</taxon>
        <taxon>Pterygota</taxon>
        <taxon>Neoptera</taxon>
        <taxon>Endopterygota</taxon>
        <taxon>Lepidoptera</taxon>
        <taxon>Glossata</taxon>
        <taxon>Ditrysia</taxon>
        <taxon>Papilionoidea</taxon>
        <taxon>Nymphalidae</taxon>
        <taxon>Satyrinae</taxon>
        <taxon>Satyrini</taxon>
        <taxon>Parargina</taxon>
        <taxon>Pararge</taxon>
    </lineage>
</organism>
<gene>
    <name evidence="2" type="primary">jg255</name>
    <name evidence="2" type="ORF">PAEG_LOCUS7775</name>
</gene>
<dbReference type="EMBL" id="CAKXAJ010022692">
    <property type="protein sequence ID" value="CAH2227246.1"/>
    <property type="molecule type" value="Genomic_DNA"/>
</dbReference>
<dbReference type="Proteomes" id="UP000838756">
    <property type="component" value="Unassembled WGS sequence"/>
</dbReference>
<dbReference type="PANTHER" id="PTHR48287:SF1">
    <property type="entry name" value="ARM REPEAT SUPERFAMILY PROTEIN"/>
    <property type="match status" value="1"/>
</dbReference>
<protein>
    <submittedName>
        <fullName evidence="2">Jg255 protein</fullName>
    </submittedName>
</protein>
<evidence type="ECO:0000313" key="3">
    <source>
        <dbReference type="Proteomes" id="UP000838756"/>
    </source>
</evidence>
<evidence type="ECO:0000256" key="1">
    <source>
        <dbReference type="SAM" id="MobiDB-lite"/>
    </source>
</evidence>
<comment type="caution">
    <text evidence="2">The sequence shown here is derived from an EMBL/GenBank/DDBJ whole genome shotgun (WGS) entry which is preliminary data.</text>
</comment>
<proteinExistence type="predicted"/>
<dbReference type="PANTHER" id="PTHR48287">
    <property type="entry name" value="ARM REPEAT SUPERFAMILY PROTEIN"/>
    <property type="match status" value="1"/>
</dbReference>
<accession>A0A8S4QYI4</accession>
<dbReference type="OrthoDB" id="2192888at2759"/>
<feature type="compositionally biased region" description="Basic and acidic residues" evidence="1">
    <location>
        <begin position="71"/>
        <end position="80"/>
    </location>
</feature>
<name>A0A8S4QYI4_9NEOP</name>